<evidence type="ECO:0000259" key="7">
    <source>
        <dbReference type="Pfam" id="PF24986"/>
    </source>
</evidence>
<dbReference type="GO" id="GO:0005840">
    <property type="term" value="C:ribosome"/>
    <property type="evidence" value="ECO:0007669"/>
    <property type="project" value="InterPro"/>
</dbReference>
<organism evidence="8 9">
    <name type="scientific">Methylophaga sulfidovorans</name>
    <dbReference type="NCBI Taxonomy" id="45496"/>
    <lineage>
        <taxon>Bacteria</taxon>
        <taxon>Pseudomonadati</taxon>
        <taxon>Pseudomonadota</taxon>
        <taxon>Gammaproteobacteria</taxon>
        <taxon>Thiotrichales</taxon>
        <taxon>Piscirickettsiaceae</taxon>
        <taxon>Methylophaga</taxon>
    </lineage>
</organism>
<dbReference type="RefSeq" id="WP_091713485.1">
    <property type="nucleotide sequence ID" value="NZ_FOSH01000008.1"/>
</dbReference>
<dbReference type="InterPro" id="IPR011033">
    <property type="entry name" value="PRC_barrel-like_sf"/>
</dbReference>
<dbReference type="InterPro" id="IPR009000">
    <property type="entry name" value="Transl_B-barrel_sf"/>
</dbReference>
<dbReference type="NCBIfam" id="TIGR02273">
    <property type="entry name" value="16S_RimM"/>
    <property type="match status" value="1"/>
</dbReference>
<accession>A0A1I3YKG8</accession>
<evidence type="ECO:0000256" key="5">
    <source>
        <dbReference type="HAMAP-Rule" id="MF_00014"/>
    </source>
</evidence>
<evidence type="ECO:0000313" key="9">
    <source>
        <dbReference type="Proteomes" id="UP000198924"/>
    </source>
</evidence>
<dbReference type="GO" id="GO:0005737">
    <property type="term" value="C:cytoplasm"/>
    <property type="evidence" value="ECO:0007669"/>
    <property type="project" value="UniProtKB-SubCell"/>
</dbReference>
<keyword evidence="3 5" id="KW-0698">rRNA processing</keyword>
<comment type="similarity">
    <text evidence="5">Belongs to the RimM family.</text>
</comment>
<feature type="domain" description="RimM N-terminal" evidence="6">
    <location>
        <begin position="10"/>
        <end position="91"/>
    </location>
</feature>
<evidence type="ECO:0000256" key="3">
    <source>
        <dbReference type="ARBA" id="ARBA00022552"/>
    </source>
</evidence>
<evidence type="ECO:0000259" key="6">
    <source>
        <dbReference type="Pfam" id="PF01782"/>
    </source>
</evidence>
<dbReference type="PANTHER" id="PTHR33692:SF1">
    <property type="entry name" value="RIBOSOME MATURATION FACTOR RIMM"/>
    <property type="match status" value="1"/>
</dbReference>
<dbReference type="PANTHER" id="PTHR33692">
    <property type="entry name" value="RIBOSOME MATURATION FACTOR RIMM"/>
    <property type="match status" value="1"/>
</dbReference>
<dbReference type="Pfam" id="PF24986">
    <property type="entry name" value="PRC_RimM"/>
    <property type="match status" value="1"/>
</dbReference>
<dbReference type="Gene3D" id="2.30.30.240">
    <property type="entry name" value="PRC-barrel domain"/>
    <property type="match status" value="1"/>
</dbReference>
<dbReference type="InterPro" id="IPR056792">
    <property type="entry name" value="PRC_RimM"/>
</dbReference>
<dbReference type="HAMAP" id="MF_00014">
    <property type="entry name" value="Ribosome_mat_RimM"/>
    <property type="match status" value="1"/>
</dbReference>
<dbReference type="SUPFAM" id="SSF50447">
    <property type="entry name" value="Translation proteins"/>
    <property type="match status" value="1"/>
</dbReference>
<proteinExistence type="inferred from homology"/>
<dbReference type="GO" id="GO:0043022">
    <property type="term" value="F:ribosome binding"/>
    <property type="evidence" value="ECO:0007669"/>
    <property type="project" value="InterPro"/>
</dbReference>
<dbReference type="STRING" id="45496.SAMN04488079_108111"/>
<sequence>MSTSEEFIPVGKISGAFGVKGWVKVYSFTEPRTNILQYSPLFLSRRGDWIEIKVSGGRLQGKGVVMGIENVTDRDQVQPLVGADLAIKKSQLEPVDEDEFYWNDLEGLTVINLQDQVLGKVDHLLETGANDVLVVKVDGKKAEILIPFVVDEIVKLVDLDEEIIQVDWSEDY</sequence>
<keyword evidence="2 5" id="KW-0690">Ribosome biogenesis</keyword>
<keyword evidence="1 5" id="KW-0963">Cytoplasm</keyword>
<comment type="domain">
    <text evidence="5">The PRC barrel domain binds ribosomal protein uS19.</text>
</comment>
<evidence type="ECO:0000256" key="2">
    <source>
        <dbReference type="ARBA" id="ARBA00022517"/>
    </source>
</evidence>
<dbReference type="SUPFAM" id="SSF50346">
    <property type="entry name" value="PRC-barrel domain"/>
    <property type="match status" value="1"/>
</dbReference>
<dbReference type="InterPro" id="IPR002676">
    <property type="entry name" value="RimM_N"/>
</dbReference>
<keyword evidence="9" id="KW-1185">Reference proteome</keyword>
<dbReference type="Gene3D" id="2.40.30.60">
    <property type="entry name" value="RimM"/>
    <property type="match status" value="1"/>
</dbReference>
<feature type="domain" description="Ribosome maturation factor RimM PRC barrel" evidence="7">
    <location>
        <begin position="102"/>
        <end position="171"/>
    </location>
</feature>
<comment type="subunit">
    <text evidence="5">Binds ribosomal protein uS19.</text>
</comment>
<keyword evidence="4 5" id="KW-0143">Chaperone</keyword>
<dbReference type="GO" id="GO:0042274">
    <property type="term" value="P:ribosomal small subunit biogenesis"/>
    <property type="evidence" value="ECO:0007669"/>
    <property type="project" value="UniProtKB-UniRule"/>
</dbReference>
<dbReference type="EMBL" id="FOSH01000008">
    <property type="protein sequence ID" value="SFK32312.1"/>
    <property type="molecule type" value="Genomic_DNA"/>
</dbReference>
<dbReference type="InterPro" id="IPR011961">
    <property type="entry name" value="RimM"/>
</dbReference>
<evidence type="ECO:0000256" key="4">
    <source>
        <dbReference type="ARBA" id="ARBA00023186"/>
    </source>
</evidence>
<protein>
    <recommendedName>
        <fullName evidence="5">Ribosome maturation factor RimM</fullName>
    </recommendedName>
</protein>
<dbReference type="GO" id="GO:0006364">
    <property type="term" value="P:rRNA processing"/>
    <property type="evidence" value="ECO:0007669"/>
    <property type="project" value="UniProtKB-UniRule"/>
</dbReference>
<name>A0A1I3YKG8_9GAMM</name>
<comment type="subcellular location">
    <subcellularLocation>
        <location evidence="5">Cytoplasm</location>
    </subcellularLocation>
</comment>
<dbReference type="InterPro" id="IPR036976">
    <property type="entry name" value="RimM_N_sf"/>
</dbReference>
<dbReference type="OrthoDB" id="9783509at2"/>
<comment type="function">
    <text evidence="5">An accessory protein needed during the final step in the assembly of 30S ribosomal subunit, possibly for assembly of the head region. Essential for efficient processing of 16S rRNA. May be needed both before and after RbfA during the maturation of 16S rRNA. It has affinity for free ribosomal 30S subunits but not for 70S ribosomes.</text>
</comment>
<dbReference type="Proteomes" id="UP000198924">
    <property type="component" value="Unassembled WGS sequence"/>
</dbReference>
<dbReference type="AlphaFoldDB" id="A0A1I3YKG8"/>
<dbReference type="Pfam" id="PF01782">
    <property type="entry name" value="RimM"/>
    <property type="match status" value="1"/>
</dbReference>
<reference evidence="9" key="1">
    <citation type="submission" date="2016-10" db="EMBL/GenBank/DDBJ databases">
        <authorList>
            <person name="Varghese N."/>
            <person name="Submissions S."/>
        </authorList>
    </citation>
    <scope>NUCLEOTIDE SEQUENCE [LARGE SCALE GENOMIC DNA]</scope>
    <source>
        <strain evidence="9">DSM 11578</strain>
    </source>
</reference>
<gene>
    <name evidence="5" type="primary">rimM</name>
    <name evidence="8" type="ORF">SAMN04488079_108111</name>
</gene>
<evidence type="ECO:0000256" key="1">
    <source>
        <dbReference type="ARBA" id="ARBA00022490"/>
    </source>
</evidence>
<evidence type="ECO:0000313" key="8">
    <source>
        <dbReference type="EMBL" id="SFK32312.1"/>
    </source>
</evidence>